<dbReference type="Proteomes" id="UP000245911">
    <property type="component" value="Unassembled WGS sequence"/>
</dbReference>
<organism evidence="2 3">
    <name type="scientific">Pararhodobacter oceanensis</name>
    <dbReference type="NCBI Taxonomy" id="2172121"/>
    <lineage>
        <taxon>Bacteria</taxon>
        <taxon>Pseudomonadati</taxon>
        <taxon>Pseudomonadota</taxon>
        <taxon>Alphaproteobacteria</taxon>
        <taxon>Rhodobacterales</taxon>
        <taxon>Paracoccaceae</taxon>
        <taxon>Pararhodobacter</taxon>
    </lineage>
</organism>
<feature type="domain" description="YjiS-like" evidence="1">
    <location>
        <begin position="24"/>
        <end position="50"/>
    </location>
</feature>
<gene>
    <name evidence="2" type="ORF">DDE20_06670</name>
</gene>
<keyword evidence="3" id="KW-1185">Reference proteome</keyword>
<dbReference type="InterPro" id="IPR009506">
    <property type="entry name" value="YjiS-like"/>
</dbReference>
<protein>
    <recommendedName>
        <fullName evidence="1">YjiS-like domain-containing protein</fullName>
    </recommendedName>
</protein>
<reference evidence="2 3" key="1">
    <citation type="submission" date="2018-04" db="EMBL/GenBank/DDBJ databases">
        <title>Pararhodobacter oceanense sp. nov., isolated from marine intertidal sediment.</title>
        <authorList>
            <person name="Wang X.-L."/>
            <person name="Du Z.-J."/>
        </authorList>
    </citation>
    <scope>NUCLEOTIDE SEQUENCE [LARGE SCALE GENOMIC DNA]</scope>
    <source>
        <strain evidence="2 3">AM505</strain>
    </source>
</reference>
<evidence type="ECO:0000313" key="2">
    <source>
        <dbReference type="EMBL" id="PVH29996.1"/>
    </source>
</evidence>
<name>A0A2T8HX33_9RHOB</name>
<dbReference type="AlphaFoldDB" id="A0A2T8HX33"/>
<dbReference type="Pfam" id="PF06568">
    <property type="entry name" value="YjiS-like"/>
    <property type="match status" value="1"/>
</dbReference>
<evidence type="ECO:0000313" key="3">
    <source>
        <dbReference type="Proteomes" id="UP000245911"/>
    </source>
</evidence>
<proteinExistence type="predicted"/>
<sequence length="67" mass="7537">MPRASLLAMIAGRAPKPALQTMIATARERRQLAALPEQRLEDLGLTRAEATLEAARPFWDAPRAWRR</sequence>
<comment type="caution">
    <text evidence="2">The sequence shown here is derived from an EMBL/GenBank/DDBJ whole genome shotgun (WGS) entry which is preliminary data.</text>
</comment>
<evidence type="ECO:0000259" key="1">
    <source>
        <dbReference type="Pfam" id="PF06568"/>
    </source>
</evidence>
<dbReference type="EMBL" id="QDKM01000002">
    <property type="protein sequence ID" value="PVH29996.1"/>
    <property type="molecule type" value="Genomic_DNA"/>
</dbReference>
<dbReference type="OrthoDB" id="8096613at2"/>
<accession>A0A2T8HX33</accession>